<evidence type="ECO:0000256" key="7">
    <source>
        <dbReference type="ARBA" id="ARBA00022734"/>
    </source>
</evidence>
<feature type="signal peptide" evidence="10">
    <location>
        <begin position="1"/>
        <end position="19"/>
    </location>
</feature>
<dbReference type="GO" id="GO:0046872">
    <property type="term" value="F:metal ion binding"/>
    <property type="evidence" value="ECO:0007669"/>
    <property type="project" value="UniProtKB-KW"/>
</dbReference>
<organism evidence="12">
    <name type="scientific">Callorhinchus milii</name>
    <name type="common">Ghost shark</name>
    <dbReference type="NCBI Taxonomy" id="7868"/>
    <lineage>
        <taxon>Eukaryota</taxon>
        <taxon>Metazoa</taxon>
        <taxon>Chordata</taxon>
        <taxon>Craniata</taxon>
        <taxon>Vertebrata</taxon>
        <taxon>Chondrichthyes</taxon>
        <taxon>Holocephali</taxon>
        <taxon>Chimaeriformes</taxon>
        <taxon>Callorhinchidae</taxon>
        <taxon>Callorhinchus</taxon>
    </lineage>
</organism>
<keyword evidence="10" id="KW-0732">Signal</keyword>
<evidence type="ECO:0000256" key="4">
    <source>
        <dbReference type="ARBA" id="ARBA00011233"/>
    </source>
</evidence>
<comment type="similarity">
    <text evidence="3">Belongs to the fucolectin family.</text>
</comment>
<dbReference type="InterPro" id="IPR051941">
    <property type="entry name" value="BG_Antigen-Binding_Lectin"/>
</dbReference>
<dbReference type="PANTHER" id="PTHR45713:SF8">
    <property type="entry name" value="SI:CH211-215K15.4"/>
    <property type="match status" value="1"/>
</dbReference>
<dbReference type="SUPFAM" id="SSF49785">
    <property type="entry name" value="Galactose-binding domain-like"/>
    <property type="match status" value="1"/>
</dbReference>
<proteinExistence type="evidence at transcript level"/>
<evidence type="ECO:0000313" key="12">
    <source>
        <dbReference type="EMBL" id="AFM89999.1"/>
    </source>
</evidence>
<evidence type="ECO:0000256" key="5">
    <source>
        <dbReference type="ARBA" id="ARBA00022525"/>
    </source>
</evidence>
<dbReference type="EMBL" id="JX211685">
    <property type="protein sequence ID" value="AFM89999.1"/>
    <property type="molecule type" value="mRNA"/>
</dbReference>
<protein>
    <submittedName>
        <fullName evidence="12">Fucolectin-4</fullName>
    </submittedName>
</protein>
<dbReference type="PANTHER" id="PTHR45713">
    <property type="entry name" value="FTP DOMAIN-CONTAINING PROTEIN"/>
    <property type="match status" value="1"/>
</dbReference>
<evidence type="ECO:0000256" key="8">
    <source>
        <dbReference type="ARBA" id="ARBA00022837"/>
    </source>
</evidence>
<feature type="chain" id="PRO_5003878919" evidence="10">
    <location>
        <begin position="20"/>
        <end position="169"/>
    </location>
</feature>
<evidence type="ECO:0000256" key="9">
    <source>
        <dbReference type="ARBA" id="ARBA00023157"/>
    </source>
</evidence>
<dbReference type="SMART" id="SM00607">
    <property type="entry name" value="FTP"/>
    <property type="match status" value="1"/>
</dbReference>
<keyword evidence="5" id="KW-0964">Secreted</keyword>
<reference evidence="12" key="1">
    <citation type="journal article" date="2012" name="PLoS ONE">
        <title>Sequencing and Analysis of Full-Length cDNAs, 5'-ESTs and 3'-ESTs from a Cartilaginous Fish, the Elephant Shark (Callorhinchus milii).</title>
        <authorList>
            <person name="Tan Y.Y."/>
            <person name="Kodzius R."/>
            <person name="Tay B.H."/>
            <person name="Tay A."/>
            <person name="Brenner S."/>
            <person name="Venkatesh B."/>
        </authorList>
    </citation>
    <scope>NUCLEOTIDE SEQUENCE</scope>
    <source>
        <tissue evidence="12">Liver</tissue>
    </source>
</reference>
<keyword evidence="9" id="KW-1015">Disulfide bond</keyword>
<keyword evidence="8" id="KW-0106">Calcium</keyword>
<dbReference type="Pfam" id="PF22633">
    <property type="entry name" value="F5_F8_type_C_2"/>
    <property type="match status" value="1"/>
</dbReference>
<evidence type="ECO:0000256" key="1">
    <source>
        <dbReference type="ARBA" id="ARBA00002219"/>
    </source>
</evidence>
<dbReference type="InterPro" id="IPR008979">
    <property type="entry name" value="Galactose-bd-like_sf"/>
</dbReference>
<sequence>MFTQFLVCLLLGMCGLGDAHHQPDLNLGLQGRPCQSSLADFHGHAMNAVDGNENPDCTKGSCSITAQQLEPWWRLDLLDTYHISTVSVMARSDCCSESLIGAEILIGDSLENDGKNNPRCAVIDAIEAGTTRSFTCNGMLGRYVTIVIPGREDTPALAEVTVLAGHFQF</sequence>
<evidence type="ECO:0000256" key="6">
    <source>
        <dbReference type="ARBA" id="ARBA00022723"/>
    </source>
</evidence>
<dbReference type="GO" id="GO:0042806">
    <property type="term" value="F:fucose binding"/>
    <property type="evidence" value="ECO:0007669"/>
    <property type="project" value="UniProtKB-ARBA"/>
</dbReference>
<dbReference type="InterPro" id="IPR006585">
    <property type="entry name" value="FTP1"/>
</dbReference>
<evidence type="ECO:0000256" key="3">
    <source>
        <dbReference type="ARBA" id="ARBA00010147"/>
    </source>
</evidence>
<evidence type="ECO:0000259" key="11">
    <source>
        <dbReference type="SMART" id="SM00607"/>
    </source>
</evidence>
<dbReference type="AlphaFoldDB" id="K4G9Z0"/>
<keyword evidence="7" id="KW-0430">Lectin</keyword>
<keyword evidence="6" id="KW-0479">Metal-binding</keyword>
<comment type="subcellular location">
    <subcellularLocation>
        <location evidence="2">Secreted</location>
    </subcellularLocation>
</comment>
<dbReference type="GO" id="GO:0005576">
    <property type="term" value="C:extracellular region"/>
    <property type="evidence" value="ECO:0007669"/>
    <property type="project" value="UniProtKB-SubCell"/>
</dbReference>
<dbReference type="GO" id="GO:0010185">
    <property type="term" value="P:regulation of cellular defense response"/>
    <property type="evidence" value="ECO:0007669"/>
    <property type="project" value="UniProtKB-ARBA"/>
</dbReference>
<feature type="domain" description="Fucolectin tachylectin-4 pentraxin-1" evidence="11">
    <location>
        <begin position="24"/>
        <end position="164"/>
    </location>
</feature>
<dbReference type="Gene3D" id="2.60.120.260">
    <property type="entry name" value="Galactose-binding domain-like"/>
    <property type="match status" value="1"/>
</dbReference>
<comment type="subunit">
    <text evidence="4">Homotrimer.</text>
</comment>
<name>K4G9Z0_CALMI</name>
<accession>K4G9Z0</accession>
<comment type="function">
    <text evidence="1">Acts as a defensive agent. Recognizes blood group fucosylated oligosaccharides including A, B, H and Lewis B-type antigens. Does not recognize Lewis A antigen and has low affinity for monovalent haptens.</text>
</comment>
<evidence type="ECO:0000256" key="10">
    <source>
        <dbReference type="SAM" id="SignalP"/>
    </source>
</evidence>
<evidence type="ECO:0000256" key="2">
    <source>
        <dbReference type="ARBA" id="ARBA00004613"/>
    </source>
</evidence>
<dbReference type="GO" id="GO:0001868">
    <property type="term" value="P:regulation of complement activation, lectin pathway"/>
    <property type="evidence" value="ECO:0007669"/>
    <property type="project" value="UniProtKB-ARBA"/>
</dbReference>